<evidence type="ECO:0000313" key="9">
    <source>
        <dbReference type="EMBL" id="KAK3342682.1"/>
    </source>
</evidence>
<feature type="transmembrane region" description="Helical" evidence="7">
    <location>
        <begin position="75"/>
        <end position="94"/>
    </location>
</feature>
<feature type="transmembrane region" description="Helical" evidence="7">
    <location>
        <begin position="36"/>
        <end position="55"/>
    </location>
</feature>
<protein>
    <recommendedName>
        <fullName evidence="8">Cytochrome b561 domain-containing protein</fullName>
    </recommendedName>
</protein>
<feature type="transmembrane region" description="Helical" evidence="7">
    <location>
        <begin position="6"/>
        <end position="24"/>
    </location>
</feature>
<reference evidence="9" key="2">
    <citation type="submission" date="2023-06" db="EMBL/GenBank/DDBJ databases">
        <authorList>
            <consortium name="Lawrence Berkeley National Laboratory"/>
            <person name="Haridas S."/>
            <person name="Hensen N."/>
            <person name="Bonometti L."/>
            <person name="Westerberg I."/>
            <person name="Brannstrom I.O."/>
            <person name="Guillou S."/>
            <person name="Cros-Aarteil S."/>
            <person name="Calhoun S."/>
            <person name="Kuo A."/>
            <person name="Mondo S."/>
            <person name="Pangilinan J."/>
            <person name="Riley R."/>
            <person name="Labutti K."/>
            <person name="Andreopoulos B."/>
            <person name="Lipzen A."/>
            <person name="Chen C."/>
            <person name="Yanf M."/>
            <person name="Daum C."/>
            <person name="Ng V."/>
            <person name="Clum A."/>
            <person name="Steindorff A."/>
            <person name="Ohm R."/>
            <person name="Martin F."/>
            <person name="Silar P."/>
            <person name="Natvig D."/>
            <person name="Lalanne C."/>
            <person name="Gautier V."/>
            <person name="Ament-Velasquez S.L."/>
            <person name="Kruys A."/>
            <person name="Hutchinson M.I."/>
            <person name="Powell A.J."/>
            <person name="Barry K."/>
            <person name="Miller A.N."/>
            <person name="Grigoriev I.V."/>
            <person name="Debuchy R."/>
            <person name="Gladieux P."/>
            <person name="Thoren M.H."/>
            <person name="Johannesson H."/>
        </authorList>
    </citation>
    <scope>NUCLEOTIDE SEQUENCE</scope>
    <source>
        <strain evidence="9">CBS 560.94</strain>
    </source>
</reference>
<gene>
    <name evidence="9" type="ORF">B0H65DRAFT_429516</name>
</gene>
<feature type="transmembrane region" description="Helical" evidence="7">
    <location>
        <begin position="149"/>
        <end position="171"/>
    </location>
</feature>
<accession>A0AAE0JCM4</accession>
<evidence type="ECO:0000256" key="3">
    <source>
        <dbReference type="ARBA" id="ARBA00022692"/>
    </source>
</evidence>
<dbReference type="RefSeq" id="XP_062680475.1">
    <property type="nucleotide sequence ID" value="XM_062824829.1"/>
</dbReference>
<dbReference type="PANTHER" id="PTHR47797">
    <property type="entry name" value="DEHYDROGENASE, PUTATIVE (AFU_ORTHOLOGUE AFUA_8G05805)-RELATED"/>
    <property type="match status" value="1"/>
</dbReference>
<keyword evidence="6 7" id="KW-0472">Membrane</keyword>
<dbReference type="Gene3D" id="1.20.120.1770">
    <property type="match status" value="1"/>
</dbReference>
<feature type="domain" description="Cytochrome b561" evidence="8">
    <location>
        <begin position="1"/>
        <end position="172"/>
    </location>
</feature>
<feature type="transmembrane region" description="Helical" evidence="7">
    <location>
        <begin position="115"/>
        <end position="137"/>
    </location>
</feature>
<evidence type="ECO:0000313" key="10">
    <source>
        <dbReference type="Proteomes" id="UP001278500"/>
    </source>
</evidence>
<dbReference type="EMBL" id="JAUEPP010000005">
    <property type="protein sequence ID" value="KAK3342682.1"/>
    <property type="molecule type" value="Genomic_DNA"/>
</dbReference>
<dbReference type="GeneID" id="87861983"/>
<evidence type="ECO:0000256" key="7">
    <source>
        <dbReference type="SAM" id="Phobius"/>
    </source>
</evidence>
<proteinExistence type="predicted"/>
<dbReference type="PROSITE" id="PS50939">
    <property type="entry name" value="CYTOCHROME_B561"/>
    <property type="match status" value="1"/>
</dbReference>
<evidence type="ECO:0000256" key="2">
    <source>
        <dbReference type="ARBA" id="ARBA00022448"/>
    </source>
</evidence>
<dbReference type="GO" id="GO:0016020">
    <property type="term" value="C:membrane"/>
    <property type="evidence" value="ECO:0007669"/>
    <property type="project" value="UniProtKB-SubCell"/>
</dbReference>
<evidence type="ECO:0000256" key="1">
    <source>
        <dbReference type="ARBA" id="ARBA00004370"/>
    </source>
</evidence>
<dbReference type="Proteomes" id="UP001278500">
    <property type="component" value="Unassembled WGS sequence"/>
</dbReference>
<evidence type="ECO:0000256" key="6">
    <source>
        <dbReference type="ARBA" id="ARBA00023136"/>
    </source>
</evidence>
<keyword evidence="10" id="KW-1185">Reference proteome</keyword>
<dbReference type="InterPro" id="IPR006593">
    <property type="entry name" value="Cyt_b561/ferric_Rdtase_TM"/>
</dbReference>
<comment type="caution">
    <text evidence="9">The sequence shown here is derived from an EMBL/GenBank/DDBJ whole genome shotgun (WGS) entry which is preliminary data.</text>
</comment>
<dbReference type="SMART" id="SM00665">
    <property type="entry name" value="B561"/>
    <property type="match status" value="1"/>
</dbReference>
<name>A0AAE0JCM4_9PEZI</name>
<evidence type="ECO:0000256" key="4">
    <source>
        <dbReference type="ARBA" id="ARBA00022982"/>
    </source>
</evidence>
<dbReference type="CDD" id="cd08760">
    <property type="entry name" value="Cyt_b561_FRRS1_like"/>
    <property type="match status" value="1"/>
</dbReference>
<reference evidence="9" key="1">
    <citation type="journal article" date="2023" name="Mol. Phylogenet. Evol.">
        <title>Genome-scale phylogeny and comparative genomics of the fungal order Sordariales.</title>
        <authorList>
            <person name="Hensen N."/>
            <person name="Bonometti L."/>
            <person name="Westerberg I."/>
            <person name="Brannstrom I.O."/>
            <person name="Guillou S."/>
            <person name="Cros-Aarteil S."/>
            <person name="Calhoun S."/>
            <person name="Haridas S."/>
            <person name="Kuo A."/>
            <person name="Mondo S."/>
            <person name="Pangilinan J."/>
            <person name="Riley R."/>
            <person name="LaButti K."/>
            <person name="Andreopoulos B."/>
            <person name="Lipzen A."/>
            <person name="Chen C."/>
            <person name="Yan M."/>
            <person name="Daum C."/>
            <person name="Ng V."/>
            <person name="Clum A."/>
            <person name="Steindorff A."/>
            <person name="Ohm R.A."/>
            <person name="Martin F."/>
            <person name="Silar P."/>
            <person name="Natvig D.O."/>
            <person name="Lalanne C."/>
            <person name="Gautier V."/>
            <person name="Ament-Velasquez S.L."/>
            <person name="Kruys A."/>
            <person name="Hutchinson M.I."/>
            <person name="Powell A.J."/>
            <person name="Barry K."/>
            <person name="Miller A.N."/>
            <person name="Grigoriev I.V."/>
            <person name="Debuchy R."/>
            <person name="Gladieux P."/>
            <person name="Hiltunen Thoren M."/>
            <person name="Johannesson H."/>
        </authorList>
    </citation>
    <scope>NUCLEOTIDE SEQUENCE</scope>
    <source>
        <strain evidence="9">CBS 560.94</strain>
    </source>
</reference>
<keyword evidence="3 7" id="KW-0812">Transmembrane</keyword>
<evidence type="ECO:0000259" key="8">
    <source>
        <dbReference type="PROSITE" id="PS50939"/>
    </source>
</evidence>
<comment type="subcellular location">
    <subcellularLocation>
        <location evidence="1">Membrane</location>
    </subcellularLocation>
</comment>
<keyword evidence="5 7" id="KW-1133">Transmembrane helix</keyword>
<keyword evidence="2" id="KW-0813">Transport</keyword>
<dbReference type="AlphaFoldDB" id="A0AAE0JCM4"/>
<dbReference type="PANTHER" id="PTHR47797:SF1">
    <property type="entry name" value="CYTOCHROME B561 DOMAIN-CONTAINING PROTEIN-RELATED"/>
    <property type="match status" value="1"/>
</dbReference>
<feature type="non-terminal residue" evidence="9">
    <location>
        <position position="1"/>
    </location>
</feature>
<organism evidence="9 10">
    <name type="scientific">Neurospora tetraspora</name>
    <dbReference type="NCBI Taxonomy" id="94610"/>
    <lineage>
        <taxon>Eukaryota</taxon>
        <taxon>Fungi</taxon>
        <taxon>Dikarya</taxon>
        <taxon>Ascomycota</taxon>
        <taxon>Pezizomycotina</taxon>
        <taxon>Sordariomycetes</taxon>
        <taxon>Sordariomycetidae</taxon>
        <taxon>Sordariales</taxon>
        <taxon>Sordariaceae</taxon>
        <taxon>Neurospora</taxon>
    </lineage>
</organism>
<evidence type="ECO:0000256" key="5">
    <source>
        <dbReference type="ARBA" id="ARBA00022989"/>
    </source>
</evidence>
<sequence>VHGFMAAVPFVFLFPIGSIVLRFFRPHPRALQLHKCTHMLGYIMYLSALGMGHFINDRKDALTDGDDSLRHNCHGIIGTVVAVLLTMQVLLAFMCRRHGDFRFQNPRPQHHIWSYLHMIPGHFVISLGVLNGGVGLWEAEGSDSAMLKMYIVVGVPAALWLLITKVIIGCFSRWRR</sequence>
<keyword evidence="4" id="KW-0249">Electron transport</keyword>